<sequence length="248" mass="25564">MLPLPLLLPLLLLFSSSATAQSQSAISTLTSAVSTSSPSSSAPSATATLKTHVIQVGDTLGTLKFFPERVSAKRGDLLQFQFYPKAHSVVQSSFDSPCVPIGNNNNSTKGFWSGRMPVEMSNTTMPIFTIPVTDDTKPMWFYCATGKHCQGGMVGVVNEPTTGNRTLQAYKAQAALVEAAVEPDSEQAGGVEVGGEKTASGSATATGPSASVGVEIGEVGGESGAGSVRGLEWGMVVAAVVGSVMMGW</sequence>
<evidence type="ECO:0000256" key="1">
    <source>
        <dbReference type="SAM" id="MobiDB-lite"/>
    </source>
</evidence>
<keyword evidence="4" id="KW-1185">Reference proteome</keyword>
<dbReference type="OrthoDB" id="2331100at2759"/>
<keyword evidence="2" id="KW-0732">Signal</keyword>
<protein>
    <recommendedName>
        <fullName evidence="5">Cupredoxin</fullName>
    </recommendedName>
</protein>
<dbReference type="InterPro" id="IPR052953">
    <property type="entry name" value="Ser-rich/MCO-related"/>
</dbReference>
<name>A0A4S2MJS5_9PEZI</name>
<evidence type="ECO:0000256" key="2">
    <source>
        <dbReference type="SAM" id="SignalP"/>
    </source>
</evidence>
<organism evidence="3 4">
    <name type="scientific">Ascodesmis nigricans</name>
    <dbReference type="NCBI Taxonomy" id="341454"/>
    <lineage>
        <taxon>Eukaryota</taxon>
        <taxon>Fungi</taxon>
        <taxon>Dikarya</taxon>
        <taxon>Ascomycota</taxon>
        <taxon>Pezizomycotina</taxon>
        <taxon>Pezizomycetes</taxon>
        <taxon>Pezizales</taxon>
        <taxon>Ascodesmidaceae</taxon>
        <taxon>Ascodesmis</taxon>
    </lineage>
</organism>
<dbReference type="InterPro" id="IPR008972">
    <property type="entry name" value="Cupredoxin"/>
</dbReference>
<feature type="region of interest" description="Disordered" evidence="1">
    <location>
        <begin position="183"/>
        <end position="209"/>
    </location>
</feature>
<feature type="chain" id="PRO_5020645298" description="Cupredoxin" evidence="2">
    <location>
        <begin position="21"/>
        <end position="248"/>
    </location>
</feature>
<dbReference type="SUPFAM" id="SSF49503">
    <property type="entry name" value="Cupredoxins"/>
    <property type="match status" value="1"/>
</dbReference>
<dbReference type="Proteomes" id="UP000298138">
    <property type="component" value="Unassembled WGS sequence"/>
</dbReference>
<dbReference type="PANTHER" id="PTHR34883:SF17">
    <property type="entry name" value="CUPREDOXIN"/>
    <property type="match status" value="1"/>
</dbReference>
<dbReference type="InParanoid" id="A0A4S2MJS5"/>
<dbReference type="EMBL" id="ML220160">
    <property type="protein sequence ID" value="TGZ77055.1"/>
    <property type="molecule type" value="Genomic_DNA"/>
</dbReference>
<reference evidence="3 4" key="1">
    <citation type="submission" date="2019-04" db="EMBL/GenBank/DDBJ databases">
        <title>Comparative genomics and transcriptomics to analyze fruiting body development in filamentous ascomycetes.</title>
        <authorList>
            <consortium name="DOE Joint Genome Institute"/>
            <person name="Lutkenhaus R."/>
            <person name="Traeger S."/>
            <person name="Breuer J."/>
            <person name="Kuo A."/>
            <person name="Lipzen A."/>
            <person name="Pangilinan J."/>
            <person name="Dilworth D."/>
            <person name="Sandor L."/>
            <person name="Poggeler S."/>
            <person name="Barry K."/>
            <person name="Grigoriev I.V."/>
            <person name="Nowrousian M."/>
        </authorList>
    </citation>
    <scope>NUCLEOTIDE SEQUENCE [LARGE SCALE GENOMIC DNA]</scope>
    <source>
        <strain evidence="3 4">CBS 389.68</strain>
    </source>
</reference>
<proteinExistence type="predicted"/>
<dbReference type="STRING" id="341454.A0A4S2MJS5"/>
<dbReference type="PANTHER" id="PTHR34883">
    <property type="entry name" value="SERINE-RICH PROTEIN, PUTATIVE-RELATED-RELATED"/>
    <property type="match status" value="1"/>
</dbReference>
<evidence type="ECO:0000313" key="3">
    <source>
        <dbReference type="EMBL" id="TGZ77055.1"/>
    </source>
</evidence>
<feature type="compositionally biased region" description="Low complexity" evidence="1">
    <location>
        <begin position="196"/>
        <end position="209"/>
    </location>
</feature>
<evidence type="ECO:0008006" key="5">
    <source>
        <dbReference type="Google" id="ProtNLM"/>
    </source>
</evidence>
<gene>
    <name evidence="3" type="ORF">EX30DRAFT_344429</name>
</gene>
<dbReference type="AlphaFoldDB" id="A0A4S2MJS5"/>
<evidence type="ECO:0000313" key="4">
    <source>
        <dbReference type="Proteomes" id="UP000298138"/>
    </source>
</evidence>
<accession>A0A4S2MJS5</accession>
<dbReference type="Gene3D" id="2.60.40.420">
    <property type="entry name" value="Cupredoxins - blue copper proteins"/>
    <property type="match status" value="1"/>
</dbReference>
<feature type="signal peptide" evidence="2">
    <location>
        <begin position="1"/>
        <end position="20"/>
    </location>
</feature>
<dbReference type="CDD" id="cd00920">
    <property type="entry name" value="Cupredoxin"/>
    <property type="match status" value="1"/>
</dbReference>